<evidence type="ECO:0000313" key="3">
    <source>
        <dbReference type="Proteomes" id="UP000198564"/>
    </source>
</evidence>
<dbReference type="Proteomes" id="UP000198564">
    <property type="component" value="Unassembled WGS sequence"/>
</dbReference>
<dbReference type="PROSITE" id="PS51257">
    <property type="entry name" value="PROKAR_LIPOPROTEIN"/>
    <property type="match status" value="1"/>
</dbReference>
<name>A0A1H6VHG4_9LACT</name>
<gene>
    <name evidence="2" type="ORF">SAMN04488113_14610</name>
</gene>
<reference evidence="3" key="1">
    <citation type="submission" date="2016-10" db="EMBL/GenBank/DDBJ databases">
        <authorList>
            <person name="Varghese N."/>
            <person name="Submissions S."/>
        </authorList>
    </citation>
    <scope>NUCLEOTIDE SEQUENCE [LARGE SCALE GENOMIC DNA]</scope>
    <source>
        <strain evidence="3">DSM 25751</strain>
    </source>
</reference>
<keyword evidence="3" id="KW-1185">Reference proteome</keyword>
<dbReference type="EMBL" id="FNYW01000046">
    <property type="protein sequence ID" value="SEJ00150.1"/>
    <property type="molecule type" value="Genomic_DNA"/>
</dbReference>
<feature type="signal peptide" evidence="1">
    <location>
        <begin position="1"/>
        <end position="19"/>
    </location>
</feature>
<evidence type="ECO:0000256" key="1">
    <source>
        <dbReference type="SAM" id="SignalP"/>
    </source>
</evidence>
<evidence type="ECO:0000313" key="2">
    <source>
        <dbReference type="EMBL" id="SEJ00150.1"/>
    </source>
</evidence>
<accession>A0A1H6VHG4</accession>
<protein>
    <recommendedName>
        <fullName evidence="4">DUF5640 domain-containing protein</fullName>
    </recommendedName>
</protein>
<dbReference type="STRING" id="1130080.SAMN04488113_14610"/>
<dbReference type="RefSeq" id="WP_091636407.1">
    <property type="nucleotide sequence ID" value="NZ_FNYW01000046.1"/>
</dbReference>
<feature type="chain" id="PRO_5038491050" description="DUF5640 domain-containing protein" evidence="1">
    <location>
        <begin position="20"/>
        <end position="121"/>
    </location>
</feature>
<dbReference type="OrthoDB" id="2973485at2"/>
<dbReference type="AlphaFoldDB" id="A0A1H6VHG4"/>
<sequence>MKKIVVLLFTVFTILTLSACGTSVHEDLQENEWNVVATNGEAYTADFHADTVTFQLGDMFSTGYTYSLNEDETEFSMRENAESEPVAFTISQENDEYRFIANTEETKERYGDLTLTPIEQE</sequence>
<organism evidence="2 3">
    <name type="scientific">Alkalibacterium gilvum</name>
    <dbReference type="NCBI Taxonomy" id="1130080"/>
    <lineage>
        <taxon>Bacteria</taxon>
        <taxon>Bacillati</taxon>
        <taxon>Bacillota</taxon>
        <taxon>Bacilli</taxon>
        <taxon>Lactobacillales</taxon>
        <taxon>Carnobacteriaceae</taxon>
        <taxon>Alkalibacterium</taxon>
    </lineage>
</organism>
<evidence type="ECO:0008006" key="4">
    <source>
        <dbReference type="Google" id="ProtNLM"/>
    </source>
</evidence>
<keyword evidence="1" id="KW-0732">Signal</keyword>
<proteinExistence type="predicted"/>